<dbReference type="Proteomes" id="UP001497382">
    <property type="component" value="Unassembled WGS sequence"/>
</dbReference>
<proteinExistence type="predicted"/>
<dbReference type="PANTHER" id="PTHR12243:SF67">
    <property type="entry name" value="COREPRESSOR OF PANGOLIN, ISOFORM A-RELATED"/>
    <property type="match status" value="1"/>
</dbReference>
<reference evidence="3 4" key="1">
    <citation type="submission" date="2024-04" db="EMBL/GenBank/DDBJ databases">
        <authorList>
            <person name="Rising A."/>
            <person name="Reimegard J."/>
            <person name="Sonavane S."/>
            <person name="Akerstrom W."/>
            <person name="Nylinder S."/>
            <person name="Hedman E."/>
            <person name="Kallberg Y."/>
        </authorList>
    </citation>
    <scope>NUCLEOTIDE SEQUENCE [LARGE SCALE GENOMIC DNA]</scope>
</reference>
<dbReference type="InterPro" id="IPR039353">
    <property type="entry name" value="TF_Adf1"/>
</dbReference>
<evidence type="ECO:0000313" key="3">
    <source>
        <dbReference type="EMBL" id="CAL1286475.1"/>
    </source>
</evidence>
<name>A0AAV2ARX2_9ARAC</name>
<dbReference type="Pfam" id="PF10545">
    <property type="entry name" value="MADF_DNA_bdg"/>
    <property type="match status" value="1"/>
</dbReference>
<dbReference type="SMART" id="SM00595">
    <property type="entry name" value="MADF"/>
    <property type="match status" value="1"/>
</dbReference>
<evidence type="ECO:0000256" key="1">
    <source>
        <dbReference type="SAM" id="MobiDB-lite"/>
    </source>
</evidence>
<organism evidence="3 4">
    <name type="scientific">Larinioides sclopetarius</name>
    <dbReference type="NCBI Taxonomy" id="280406"/>
    <lineage>
        <taxon>Eukaryota</taxon>
        <taxon>Metazoa</taxon>
        <taxon>Ecdysozoa</taxon>
        <taxon>Arthropoda</taxon>
        <taxon>Chelicerata</taxon>
        <taxon>Arachnida</taxon>
        <taxon>Araneae</taxon>
        <taxon>Araneomorphae</taxon>
        <taxon>Entelegynae</taxon>
        <taxon>Araneoidea</taxon>
        <taxon>Araneidae</taxon>
        <taxon>Larinioides</taxon>
    </lineage>
</organism>
<dbReference type="PROSITE" id="PS51029">
    <property type="entry name" value="MADF"/>
    <property type="match status" value="1"/>
</dbReference>
<evidence type="ECO:0000259" key="2">
    <source>
        <dbReference type="PROSITE" id="PS51029"/>
    </source>
</evidence>
<evidence type="ECO:0000313" key="4">
    <source>
        <dbReference type="Proteomes" id="UP001497382"/>
    </source>
</evidence>
<comment type="caution">
    <text evidence="3">The sequence shown here is derived from an EMBL/GenBank/DDBJ whole genome shotgun (WGS) entry which is preliminary data.</text>
</comment>
<protein>
    <recommendedName>
        <fullName evidence="2">MADF domain-containing protein</fullName>
    </recommendedName>
</protein>
<keyword evidence="4" id="KW-1185">Reference proteome</keyword>
<dbReference type="AlphaFoldDB" id="A0AAV2ARX2"/>
<dbReference type="PANTHER" id="PTHR12243">
    <property type="entry name" value="MADF DOMAIN TRANSCRIPTION FACTOR"/>
    <property type="match status" value="1"/>
</dbReference>
<sequence length="229" mass="27247">MSELIDNEFLISLIQERPVLWDKTLEIYRDRTATENAWREVCREIRDDFERLEEKERKKIGKEVMKRWKNLRDAFYKAEKKAKEDRTSGSQASRRKYIFNNELKFLKKIFEKAATTENFTIEEGSRTESEGSLQQLESMEPERSLITEAKEKTVSNTQARRRHKKLDEIDLKILNALEKSAPEKPNSQMSFFHSLLRHTENFDNDEWLQFQVEVLRVISNIKNQKATAL</sequence>
<gene>
    <name evidence="3" type="ORF">LARSCL_LOCUS14267</name>
</gene>
<dbReference type="EMBL" id="CAXIEN010000203">
    <property type="protein sequence ID" value="CAL1286475.1"/>
    <property type="molecule type" value="Genomic_DNA"/>
</dbReference>
<accession>A0AAV2ARX2</accession>
<dbReference type="InterPro" id="IPR006578">
    <property type="entry name" value="MADF-dom"/>
</dbReference>
<feature type="domain" description="MADF" evidence="2">
    <location>
        <begin position="9"/>
        <end position="111"/>
    </location>
</feature>
<feature type="region of interest" description="Disordered" evidence="1">
    <location>
        <begin position="121"/>
        <end position="142"/>
    </location>
</feature>